<organism evidence="2 3">
    <name type="scientific">Pseudomarimonas salicorniae</name>
    <dbReference type="NCBI Taxonomy" id="2933270"/>
    <lineage>
        <taxon>Bacteria</taxon>
        <taxon>Pseudomonadati</taxon>
        <taxon>Pseudomonadota</taxon>
        <taxon>Gammaproteobacteria</taxon>
        <taxon>Lysobacterales</taxon>
        <taxon>Lysobacteraceae</taxon>
        <taxon>Pseudomarimonas</taxon>
    </lineage>
</organism>
<evidence type="ECO:0000313" key="2">
    <source>
        <dbReference type="EMBL" id="MCK7593376.1"/>
    </source>
</evidence>
<feature type="domain" description="PilZ" evidence="1">
    <location>
        <begin position="12"/>
        <end position="103"/>
    </location>
</feature>
<evidence type="ECO:0000313" key="3">
    <source>
        <dbReference type="Proteomes" id="UP001431449"/>
    </source>
</evidence>
<dbReference type="Pfam" id="PF07238">
    <property type="entry name" value="PilZ"/>
    <property type="match status" value="1"/>
</dbReference>
<comment type="caution">
    <text evidence="2">The sequence shown here is derived from an EMBL/GenBank/DDBJ whole genome shotgun (WGS) entry which is preliminary data.</text>
</comment>
<name>A0ABT0GFQ6_9GAMM</name>
<protein>
    <submittedName>
        <fullName evidence="2">PilZ domain-containing protein</fullName>
    </submittedName>
</protein>
<dbReference type="SUPFAM" id="SSF141371">
    <property type="entry name" value="PilZ domain-like"/>
    <property type="match status" value="1"/>
</dbReference>
<dbReference type="Proteomes" id="UP001431449">
    <property type="component" value="Unassembled WGS sequence"/>
</dbReference>
<gene>
    <name evidence="2" type="ORF">M0G41_06805</name>
</gene>
<reference evidence="2" key="1">
    <citation type="submission" date="2022-04" db="EMBL/GenBank/DDBJ databases">
        <title>Lysobacter sp. CAU 1642 isolated from sea sand.</title>
        <authorList>
            <person name="Kim W."/>
        </authorList>
    </citation>
    <scope>NUCLEOTIDE SEQUENCE</scope>
    <source>
        <strain evidence="2">CAU 1642</strain>
    </source>
</reference>
<proteinExistence type="predicted"/>
<accession>A0ABT0GFQ6</accession>
<dbReference type="Gene3D" id="2.40.10.220">
    <property type="entry name" value="predicted glycosyltransferase like domains"/>
    <property type="match status" value="1"/>
</dbReference>
<evidence type="ECO:0000259" key="1">
    <source>
        <dbReference type="Pfam" id="PF07238"/>
    </source>
</evidence>
<sequence length="117" mass="13182">MSADVPDHPGVRRSRRRLQAEVYIEAEGRRLPVELLDVSLSGARIRPPADWPPPRGAFRLELHIANEDPVSLPASVVRERAEDIALRFADLGPRLASQLEFLLERDGRLLQEIEATE</sequence>
<keyword evidence="3" id="KW-1185">Reference proteome</keyword>
<dbReference type="EMBL" id="JALNMH010000004">
    <property type="protein sequence ID" value="MCK7593376.1"/>
    <property type="molecule type" value="Genomic_DNA"/>
</dbReference>
<dbReference type="InterPro" id="IPR009875">
    <property type="entry name" value="PilZ_domain"/>
</dbReference>
<dbReference type="RefSeq" id="WP_248206810.1">
    <property type="nucleotide sequence ID" value="NZ_JALNMH010000004.1"/>
</dbReference>